<evidence type="ECO:0000313" key="3">
    <source>
        <dbReference type="Proteomes" id="UP000327118"/>
    </source>
</evidence>
<dbReference type="EMBL" id="ML739070">
    <property type="protein sequence ID" value="KAE8354554.1"/>
    <property type="molecule type" value="Genomic_DNA"/>
</dbReference>
<reference evidence="3" key="1">
    <citation type="submission" date="2019-04" db="EMBL/GenBank/DDBJ databases">
        <title>Friends and foes A comparative genomics studyof 23 Aspergillus species from section Flavi.</title>
        <authorList>
            <consortium name="DOE Joint Genome Institute"/>
            <person name="Kjaerbolling I."/>
            <person name="Vesth T."/>
            <person name="Frisvad J.C."/>
            <person name="Nybo J.L."/>
            <person name="Theobald S."/>
            <person name="Kildgaard S."/>
            <person name="Isbrandt T."/>
            <person name="Kuo A."/>
            <person name="Sato A."/>
            <person name="Lyhne E.K."/>
            <person name="Kogle M.E."/>
            <person name="Wiebenga A."/>
            <person name="Kun R.S."/>
            <person name="Lubbers R.J."/>
            <person name="Makela M.R."/>
            <person name="Barry K."/>
            <person name="Chovatia M."/>
            <person name="Clum A."/>
            <person name="Daum C."/>
            <person name="Haridas S."/>
            <person name="He G."/>
            <person name="LaButti K."/>
            <person name="Lipzen A."/>
            <person name="Mondo S."/>
            <person name="Riley R."/>
            <person name="Salamov A."/>
            <person name="Simmons B.A."/>
            <person name="Magnuson J.K."/>
            <person name="Henrissat B."/>
            <person name="Mortensen U.H."/>
            <person name="Larsen T.O."/>
            <person name="Devries R.P."/>
            <person name="Grigoriev I.V."/>
            <person name="Machida M."/>
            <person name="Baker S.E."/>
            <person name="Andersen M.R."/>
        </authorList>
    </citation>
    <scope>NUCLEOTIDE SEQUENCE [LARGE SCALE GENOMIC DNA]</scope>
    <source>
        <strain evidence="3">CBS 553.77</strain>
    </source>
</reference>
<name>A0A5N6ZA76_9EURO</name>
<evidence type="ECO:0000313" key="2">
    <source>
        <dbReference type="EMBL" id="KAE8354554.1"/>
    </source>
</evidence>
<dbReference type="Proteomes" id="UP000327118">
    <property type="component" value="Unassembled WGS sequence"/>
</dbReference>
<evidence type="ECO:0000256" key="1">
    <source>
        <dbReference type="SAM" id="MobiDB-lite"/>
    </source>
</evidence>
<keyword evidence="3" id="KW-1185">Reference proteome</keyword>
<gene>
    <name evidence="2" type="ORF">BDV28DRAFT_79662</name>
</gene>
<protein>
    <submittedName>
        <fullName evidence="2">Uncharacterized protein</fullName>
    </submittedName>
</protein>
<organism evidence="2 3">
    <name type="scientific">Aspergillus coremiiformis</name>
    <dbReference type="NCBI Taxonomy" id="138285"/>
    <lineage>
        <taxon>Eukaryota</taxon>
        <taxon>Fungi</taxon>
        <taxon>Dikarya</taxon>
        <taxon>Ascomycota</taxon>
        <taxon>Pezizomycotina</taxon>
        <taxon>Eurotiomycetes</taxon>
        <taxon>Eurotiomycetidae</taxon>
        <taxon>Eurotiales</taxon>
        <taxon>Aspergillaceae</taxon>
        <taxon>Aspergillus</taxon>
        <taxon>Aspergillus subgen. Circumdati</taxon>
    </lineage>
</organism>
<accession>A0A5N6ZA76</accession>
<proteinExistence type="predicted"/>
<dbReference type="AlphaFoldDB" id="A0A5N6ZA76"/>
<feature type="region of interest" description="Disordered" evidence="1">
    <location>
        <begin position="1"/>
        <end position="73"/>
    </location>
</feature>
<feature type="compositionally biased region" description="Polar residues" evidence="1">
    <location>
        <begin position="1"/>
        <end position="17"/>
    </location>
</feature>
<sequence>MNPDSQLSPPKQTLTTSDRSRFSKSSIALKKQQELRGGRTPGLSNWASVKGAPEAPSHGVSAKSPNRSVGLPPVRCPETLNGRRILQSYIAIFDLSLWNMSLELYRRVHFHNSSLSSIRMAYLRCILCL</sequence>